<dbReference type="Pfam" id="PF01571">
    <property type="entry name" value="GCV_T"/>
    <property type="match status" value="1"/>
</dbReference>
<dbReference type="InterPro" id="IPR029043">
    <property type="entry name" value="GcvT/YgfZ_C"/>
</dbReference>
<dbReference type="OrthoDB" id="498204at2759"/>
<reference evidence="7" key="1">
    <citation type="submission" date="2021-12" db="EMBL/GenBank/DDBJ databases">
        <authorList>
            <person name="Zaccaron A."/>
            <person name="Stergiopoulos I."/>
        </authorList>
    </citation>
    <scope>NUCLEOTIDE SEQUENCE</scope>
    <source>
        <strain evidence="7">Race5_Kim</strain>
    </source>
</reference>
<dbReference type="InterPro" id="IPR006076">
    <property type="entry name" value="FAD-dep_OxRdtase"/>
</dbReference>
<evidence type="ECO:0000313" key="8">
    <source>
        <dbReference type="Proteomes" id="UP000756132"/>
    </source>
</evidence>
<dbReference type="PANTHER" id="PTHR43757:SF2">
    <property type="entry name" value="AMINOMETHYLTRANSFERASE, MITOCHONDRIAL"/>
    <property type="match status" value="1"/>
</dbReference>
<evidence type="ECO:0000313" key="7">
    <source>
        <dbReference type="EMBL" id="UJO24262.1"/>
    </source>
</evidence>
<dbReference type="InterPro" id="IPR032503">
    <property type="entry name" value="FAO_M"/>
</dbReference>
<dbReference type="RefSeq" id="XP_047768628.1">
    <property type="nucleotide sequence ID" value="XM_047912796.1"/>
</dbReference>
<dbReference type="Pfam" id="PF01266">
    <property type="entry name" value="DAO"/>
    <property type="match status" value="1"/>
</dbReference>
<dbReference type="Pfam" id="PF08669">
    <property type="entry name" value="GCV_T_C"/>
    <property type="match status" value="1"/>
</dbReference>
<feature type="domain" description="FAD dependent oxidoreductase" evidence="3">
    <location>
        <begin position="33"/>
        <end position="395"/>
    </location>
</feature>
<reference evidence="7" key="2">
    <citation type="journal article" date="2022" name="Microb. Genom.">
        <title>A chromosome-scale genome assembly of the tomato pathogen Cladosporium fulvum reveals a compartmentalized genome architecture and the presence of a dispensable chromosome.</title>
        <authorList>
            <person name="Zaccaron A.Z."/>
            <person name="Chen L.H."/>
            <person name="Samaras A."/>
            <person name="Stergiopoulos I."/>
        </authorList>
    </citation>
    <scope>NUCLEOTIDE SEQUENCE</scope>
    <source>
        <strain evidence="7">Race5_Kim</strain>
    </source>
</reference>
<sequence length="880" mass="95570">MDSLLRGDPDSLRQQSCAVDRSRSAIMAPAAQRVVIIGAGIVGTNLADELLQRGWRNITVVEQGPLSMPGGSTSHAPGLVFQTNGSKTMSKLAGYTVEKLLSLDCFNQVGGLEVATTAERMQELKRKHGLASSWGINARLISTDECCQRYPLLNRDLVLGGLHIPSDGLALAAKAVQQLIHRTRKQGVLYLEHTPVTGISRSNGQVTGVETPHTTIPADIAISCAGFWGVEVGKLVGLPVPLLPLAHQYAKTTKVPALSGRGNPPNGAQLPILRHQDRDLYYREHGEQYGIGYYGHRPIPVNAADLGLTPKTVDERNMPSRLQFTPEDFEPAWKETQNLLPALQETSIADGFNGIFSFTPDGGPIVGQHPTLDGFWVAEAVWVTHSAGVARAVAEVLTTGHSTIDIAECDISRFEEVQTAPDYVSETSQQNFVEIYDIIHPLAPKKSPRSLRVSPFHARQRELGAFFLESGAWERPHWYQANEVALTHTPAKWQPVERDAWSAQFYSPVTAAEAYKTRNAAAMYDLTPLKQLAVSGPGAEQLLQRVCTADVSAPPGKITYGLMLDAYGGIRSDVTIARLGADLFQVRVNNTVDLACLTRESKKLTKSGPTSWSQIRDVTGAACCIGLYGPRAQDVVDAAGGQAFSDHALPYMHVQRTSIAGIPVVAQRLSYVGEDGWEIYTSAENGQRLWDVLFQKGQPHGLITAGRAALNALRIENGYRDWGVDMTTEHNPYEAGVAWAVDTTKQFVGLAALQARAREPTKQRLRTITVDDGKSVVLGKEPVFHNGKVAGYITSAAFGYTIRKPIAFAYLPTSVTVGEKVEIEYFGRKIRATVAPTPVVKLPFGRRHDNESSARSPTTGSASRSSTSFGGAEVYARAKL</sequence>
<evidence type="ECO:0000259" key="3">
    <source>
        <dbReference type="Pfam" id="PF01266"/>
    </source>
</evidence>
<evidence type="ECO:0000256" key="2">
    <source>
        <dbReference type="SAM" id="MobiDB-lite"/>
    </source>
</evidence>
<evidence type="ECO:0000259" key="5">
    <source>
        <dbReference type="Pfam" id="PF08669"/>
    </source>
</evidence>
<dbReference type="SUPFAM" id="SSF51905">
    <property type="entry name" value="FAD/NAD(P)-binding domain"/>
    <property type="match status" value="1"/>
</dbReference>
<dbReference type="Gene3D" id="2.40.30.110">
    <property type="entry name" value="Aminomethyltransferase beta-barrel domains"/>
    <property type="match status" value="1"/>
</dbReference>
<dbReference type="SUPFAM" id="SSF54373">
    <property type="entry name" value="FAD-linked reductases, C-terminal domain"/>
    <property type="match status" value="1"/>
</dbReference>
<gene>
    <name evidence="7" type="ORF">CLAFUR5_13648</name>
</gene>
<evidence type="ECO:0000256" key="1">
    <source>
        <dbReference type="ARBA" id="ARBA00008609"/>
    </source>
</evidence>
<dbReference type="InterPro" id="IPR036188">
    <property type="entry name" value="FAD/NAD-bd_sf"/>
</dbReference>
<feature type="domain" description="GCVT N-terminal" evidence="4">
    <location>
        <begin position="456"/>
        <end position="745"/>
    </location>
</feature>
<dbReference type="Gene3D" id="3.30.9.10">
    <property type="entry name" value="D-Amino Acid Oxidase, subunit A, domain 2"/>
    <property type="match status" value="1"/>
</dbReference>
<feature type="domain" description="Aminomethyltransferase C-terminal" evidence="5">
    <location>
        <begin position="764"/>
        <end position="841"/>
    </location>
</feature>
<feature type="region of interest" description="Disordered" evidence="2">
    <location>
        <begin position="843"/>
        <end position="868"/>
    </location>
</feature>
<accession>A0A9Q8PKU8</accession>
<dbReference type="EMBL" id="CP090174">
    <property type="protein sequence ID" value="UJO24262.1"/>
    <property type="molecule type" value="Genomic_DNA"/>
</dbReference>
<dbReference type="Pfam" id="PF16350">
    <property type="entry name" value="FAO_M"/>
    <property type="match status" value="1"/>
</dbReference>
<dbReference type="Gene3D" id="3.30.70.1400">
    <property type="entry name" value="Aminomethyltransferase beta-barrel domains"/>
    <property type="match status" value="1"/>
</dbReference>
<proteinExistence type="inferred from homology"/>
<dbReference type="GeneID" id="71993526"/>
<feature type="compositionally biased region" description="Polar residues" evidence="2">
    <location>
        <begin position="853"/>
        <end position="868"/>
    </location>
</feature>
<name>A0A9Q8PKU8_PASFU</name>
<dbReference type="GO" id="GO:0005739">
    <property type="term" value="C:mitochondrion"/>
    <property type="evidence" value="ECO:0007669"/>
    <property type="project" value="TreeGrafter"/>
</dbReference>
<dbReference type="SUPFAM" id="SSF103025">
    <property type="entry name" value="Folate-binding domain"/>
    <property type="match status" value="1"/>
</dbReference>
<feature type="domain" description="FAD dependent oxidoreductase central" evidence="6">
    <location>
        <begin position="399"/>
        <end position="454"/>
    </location>
</feature>
<evidence type="ECO:0000259" key="4">
    <source>
        <dbReference type="Pfam" id="PF01571"/>
    </source>
</evidence>
<evidence type="ECO:0000259" key="6">
    <source>
        <dbReference type="Pfam" id="PF16350"/>
    </source>
</evidence>
<protein>
    <submittedName>
        <fullName evidence="7">Dimethylglycine oxidase</fullName>
    </submittedName>
</protein>
<dbReference type="SUPFAM" id="SSF101790">
    <property type="entry name" value="Aminomethyltransferase beta-barrel domain"/>
    <property type="match status" value="1"/>
</dbReference>
<dbReference type="InterPro" id="IPR006222">
    <property type="entry name" value="GCVT_N"/>
</dbReference>
<comment type="similarity">
    <text evidence="1">Belongs to the GcvT family.</text>
</comment>
<organism evidence="7 8">
    <name type="scientific">Passalora fulva</name>
    <name type="common">Tomato leaf mold</name>
    <name type="synonym">Cladosporium fulvum</name>
    <dbReference type="NCBI Taxonomy" id="5499"/>
    <lineage>
        <taxon>Eukaryota</taxon>
        <taxon>Fungi</taxon>
        <taxon>Dikarya</taxon>
        <taxon>Ascomycota</taxon>
        <taxon>Pezizomycotina</taxon>
        <taxon>Dothideomycetes</taxon>
        <taxon>Dothideomycetidae</taxon>
        <taxon>Mycosphaerellales</taxon>
        <taxon>Mycosphaerellaceae</taxon>
        <taxon>Fulvia</taxon>
    </lineage>
</organism>
<dbReference type="Gene3D" id="3.50.50.60">
    <property type="entry name" value="FAD/NAD(P)-binding domain"/>
    <property type="match status" value="1"/>
</dbReference>
<dbReference type="Proteomes" id="UP000756132">
    <property type="component" value="Chromosome 12"/>
</dbReference>
<dbReference type="Gene3D" id="3.30.1360.120">
    <property type="entry name" value="Probable tRNA modification gtpase trme, domain 1"/>
    <property type="match status" value="1"/>
</dbReference>
<dbReference type="InterPro" id="IPR013977">
    <property type="entry name" value="GcvT_C"/>
</dbReference>
<dbReference type="PANTHER" id="PTHR43757">
    <property type="entry name" value="AMINOMETHYLTRANSFERASE"/>
    <property type="match status" value="1"/>
</dbReference>
<keyword evidence="8" id="KW-1185">Reference proteome</keyword>
<dbReference type="InterPro" id="IPR027266">
    <property type="entry name" value="TrmE/GcvT-like"/>
</dbReference>
<dbReference type="AlphaFoldDB" id="A0A9Q8PKU8"/>
<dbReference type="InterPro" id="IPR028896">
    <property type="entry name" value="GcvT/YgfZ/DmdA"/>
</dbReference>
<dbReference type="KEGG" id="ffu:CLAFUR5_13648"/>